<accession>A0A1J1J2S6</accession>
<sequence length="84" mass="10079">MKNTSEWSLRLGLFARRAQLGFYYFEITQPYVPRPLHFSEILSSCLKCDENIRISFCLFQNYTEVEQKEKLLIKLSPFFFLKSE</sequence>
<gene>
    <name evidence="1" type="ORF">CLUMA_CG018779</name>
</gene>
<organism evidence="1 2">
    <name type="scientific">Clunio marinus</name>
    <dbReference type="NCBI Taxonomy" id="568069"/>
    <lineage>
        <taxon>Eukaryota</taxon>
        <taxon>Metazoa</taxon>
        <taxon>Ecdysozoa</taxon>
        <taxon>Arthropoda</taxon>
        <taxon>Hexapoda</taxon>
        <taxon>Insecta</taxon>
        <taxon>Pterygota</taxon>
        <taxon>Neoptera</taxon>
        <taxon>Endopterygota</taxon>
        <taxon>Diptera</taxon>
        <taxon>Nematocera</taxon>
        <taxon>Chironomoidea</taxon>
        <taxon>Chironomidae</taxon>
        <taxon>Clunio</taxon>
    </lineage>
</organism>
<evidence type="ECO:0000313" key="2">
    <source>
        <dbReference type="Proteomes" id="UP000183832"/>
    </source>
</evidence>
<reference evidence="1 2" key="1">
    <citation type="submission" date="2015-04" db="EMBL/GenBank/DDBJ databases">
        <authorList>
            <person name="Syromyatnikov M.Y."/>
            <person name="Popov V.N."/>
        </authorList>
    </citation>
    <scope>NUCLEOTIDE SEQUENCE [LARGE SCALE GENOMIC DNA]</scope>
</reference>
<dbReference type="AlphaFoldDB" id="A0A1J1J2S6"/>
<dbReference type="EMBL" id="CVRI01000065">
    <property type="protein sequence ID" value="CRL05750.1"/>
    <property type="molecule type" value="Genomic_DNA"/>
</dbReference>
<evidence type="ECO:0000313" key="1">
    <source>
        <dbReference type="EMBL" id="CRL05750.1"/>
    </source>
</evidence>
<dbReference type="Proteomes" id="UP000183832">
    <property type="component" value="Unassembled WGS sequence"/>
</dbReference>
<protein>
    <submittedName>
        <fullName evidence="1">CLUMA_CG018779, isoform A</fullName>
    </submittedName>
</protein>
<name>A0A1J1J2S6_9DIPT</name>
<proteinExistence type="predicted"/>
<keyword evidence="2" id="KW-1185">Reference proteome</keyword>